<gene>
    <name evidence="1" type="ordered locus">Swol_0978</name>
</gene>
<dbReference type="GO" id="GO:0008990">
    <property type="term" value="F:rRNA (guanine-N2-)-methyltransferase activity"/>
    <property type="evidence" value="ECO:0007669"/>
    <property type="project" value="InterPro"/>
</dbReference>
<sequence>MKIIATTTQSQTTLCSEYKQFLEETGLPFIPRERRSLQAIAQEQEAQAVLVWQASGPVLHMGDESFFFHPSMAKNRIASYRKLGTADPLIKACALEVGSSFLDCTLGLGADSIVAAYYAHEGRVAGLESSPLIAAIVKWGMKVYHSNMSWLDQAIHSIQVVNAEHYDYLRKLEDNSFDIVYFDPMFRKPRHKSTALAPLRLLANHQALSREVIAEACRVARKRVVVKEMPVSREFERLGIEQLMENPNNPIAFGVIEV</sequence>
<dbReference type="PANTHER" id="PTHR36112:SF1">
    <property type="entry name" value="RIBOSOMAL RNA SMALL SUBUNIT METHYLTRANSFERASE J"/>
    <property type="match status" value="1"/>
</dbReference>
<dbReference type="KEGG" id="swo:Swol_0978"/>
<dbReference type="EMBL" id="CP000448">
    <property type="protein sequence ID" value="ABI68293.1"/>
    <property type="molecule type" value="Genomic_DNA"/>
</dbReference>
<evidence type="ECO:0000313" key="1">
    <source>
        <dbReference type="EMBL" id="ABI68293.1"/>
    </source>
</evidence>
<evidence type="ECO:0000313" key="2">
    <source>
        <dbReference type="Proteomes" id="UP000001968"/>
    </source>
</evidence>
<dbReference type="Proteomes" id="UP000001968">
    <property type="component" value="Chromosome"/>
</dbReference>
<dbReference type="PANTHER" id="PTHR36112">
    <property type="entry name" value="RIBOSOMAL RNA SMALL SUBUNIT METHYLTRANSFERASE J"/>
    <property type="match status" value="1"/>
</dbReference>
<accession>Q0AYB1</accession>
<dbReference type="HOGENOM" id="CLU_093128_0_0_9"/>
<dbReference type="SUPFAM" id="SSF53335">
    <property type="entry name" value="S-adenosyl-L-methionine-dependent methyltransferases"/>
    <property type="match status" value="1"/>
</dbReference>
<proteinExistence type="predicted"/>
<organism evidence="1 2">
    <name type="scientific">Syntrophomonas wolfei subsp. wolfei (strain DSM 2245B / Goettingen)</name>
    <dbReference type="NCBI Taxonomy" id="335541"/>
    <lineage>
        <taxon>Bacteria</taxon>
        <taxon>Bacillati</taxon>
        <taxon>Bacillota</taxon>
        <taxon>Clostridia</taxon>
        <taxon>Eubacteriales</taxon>
        <taxon>Syntrophomonadaceae</taxon>
        <taxon>Syntrophomonas</taxon>
    </lineage>
</organism>
<keyword evidence="2" id="KW-1185">Reference proteome</keyword>
<dbReference type="STRING" id="335541.Swol_0978"/>
<name>Q0AYB1_SYNWW</name>
<dbReference type="Pfam" id="PF04445">
    <property type="entry name" value="SAM_MT"/>
    <property type="match status" value="1"/>
</dbReference>
<dbReference type="eggNOG" id="COG0742">
    <property type="taxonomic scope" value="Bacteria"/>
</dbReference>
<dbReference type="AlphaFoldDB" id="Q0AYB1"/>
<dbReference type="Gene3D" id="3.40.50.150">
    <property type="entry name" value="Vaccinia Virus protein VP39"/>
    <property type="match status" value="1"/>
</dbReference>
<dbReference type="RefSeq" id="WP_011640398.1">
    <property type="nucleotide sequence ID" value="NC_008346.1"/>
</dbReference>
<protein>
    <recommendedName>
        <fullName evidence="3">SAM-dependent methyltransferase</fullName>
    </recommendedName>
</protein>
<reference evidence="2" key="1">
    <citation type="journal article" date="2010" name="Environ. Microbiol.">
        <title>The genome of Syntrophomonas wolfei: new insights into syntrophic metabolism and biohydrogen production.</title>
        <authorList>
            <person name="Sieber J.R."/>
            <person name="Sims D.R."/>
            <person name="Han C."/>
            <person name="Kim E."/>
            <person name="Lykidis A."/>
            <person name="Lapidus A.L."/>
            <person name="McDonnald E."/>
            <person name="Rohlin L."/>
            <person name="Culley D.E."/>
            <person name="Gunsalus R."/>
            <person name="McInerney M.J."/>
        </authorList>
    </citation>
    <scope>NUCLEOTIDE SEQUENCE [LARGE SCALE GENOMIC DNA]</scope>
    <source>
        <strain evidence="2">DSM 2245B / Goettingen</strain>
    </source>
</reference>
<dbReference type="OrthoDB" id="1653798at2"/>
<dbReference type="InterPro" id="IPR007536">
    <property type="entry name" value="16SrRNA_methylTrfase_J"/>
</dbReference>
<dbReference type="InterPro" id="IPR029063">
    <property type="entry name" value="SAM-dependent_MTases_sf"/>
</dbReference>
<evidence type="ECO:0008006" key="3">
    <source>
        <dbReference type="Google" id="ProtNLM"/>
    </source>
</evidence>